<keyword evidence="1" id="KW-0812">Transmembrane</keyword>
<keyword evidence="1" id="KW-0472">Membrane</keyword>
<feature type="transmembrane region" description="Helical" evidence="1">
    <location>
        <begin position="160"/>
        <end position="185"/>
    </location>
</feature>
<evidence type="ECO:0000313" key="2">
    <source>
        <dbReference type="EMBL" id="TFK99719.1"/>
    </source>
</evidence>
<keyword evidence="1" id="KW-1133">Transmembrane helix</keyword>
<proteinExistence type="predicted"/>
<feature type="transmembrane region" description="Helical" evidence="1">
    <location>
        <begin position="283"/>
        <end position="302"/>
    </location>
</feature>
<accession>A0A5C3QF18</accession>
<organism evidence="2 3">
    <name type="scientific">Pterulicium gracile</name>
    <dbReference type="NCBI Taxonomy" id="1884261"/>
    <lineage>
        <taxon>Eukaryota</taxon>
        <taxon>Fungi</taxon>
        <taxon>Dikarya</taxon>
        <taxon>Basidiomycota</taxon>
        <taxon>Agaricomycotina</taxon>
        <taxon>Agaricomycetes</taxon>
        <taxon>Agaricomycetidae</taxon>
        <taxon>Agaricales</taxon>
        <taxon>Pleurotineae</taxon>
        <taxon>Pterulaceae</taxon>
        <taxon>Pterulicium</taxon>
    </lineage>
</organism>
<feature type="transmembrane region" description="Helical" evidence="1">
    <location>
        <begin position="197"/>
        <end position="225"/>
    </location>
</feature>
<name>A0A5C3QF18_9AGAR</name>
<evidence type="ECO:0000313" key="3">
    <source>
        <dbReference type="Proteomes" id="UP000305067"/>
    </source>
</evidence>
<feature type="transmembrane region" description="Helical" evidence="1">
    <location>
        <begin position="246"/>
        <end position="271"/>
    </location>
</feature>
<dbReference type="Proteomes" id="UP000305067">
    <property type="component" value="Unassembled WGS sequence"/>
</dbReference>
<dbReference type="EMBL" id="ML178832">
    <property type="protein sequence ID" value="TFK99719.1"/>
    <property type="molecule type" value="Genomic_DNA"/>
</dbReference>
<evidence type="ECO:0000256" key="1">
    <source>
        <dbReference type="SAM" id="Phobius"/>
    </source>
</evidence>
<protein>
    <submittedName>
        <fullName evidence="2">Uncharacterized protein</fullName>
    </submittedName>
</protein>
<feature type="transmembrane region" description="Helical" evidence="1">
    <location>
        <begin position="125"/>
        <end position="148"/>
    </location>
</feature>
<gene>
    <name evidence="2" type="ORF">BDV98DRAFT_134146</name>
</gene>
<feature type="transmembrane region" description="Helical" evidence="1">
    <location>
        <begin position="20"/>
        <end position="46"/>
    </location>
</feature>
<feature type="transmembrane region" description="Helical" evidence="1">
    <location>
        <begin position="67"/>
        <end position="86"/>
    </location>
</feature>
<dbReference type="OrthoDB" id="3259206at2759"/>
<sequence length="399" mass="43065">MMAPTEIALLQRAGRGMVVNISYIVESATFFGIFLALALTSIFTYIHHRTQQPRGFKLLSRASIRDLSWRLAVFALMTTLYASTIVSNVGIVKDRYINNAELELPDRFAIASYNAMKASLLSNWIAGQGGLIFLVGDGVVVWRAWVICRTPVVHPRARMFIFIPLFLLFATLAFSVASSAILTQLVGGTLVISNDSILGILTITAGACSLATNVSATAIIGFIAYHHFKEVLPGVSRPKYYSSRVLLYLLETGVIYCLLQAVYLTLVLLVQIPGSPLDMGAKFMQNMFIWASASYPFFILIIQTHQRTLADDVDLSLCGPNGTKLEVGTHISFSRGVPGNGRGRVGASGISSTASFEVTTYAGTPGAGVRGSMVQSHGALGELVPVQICETGKKGEEKA</sequence>
<keyword evidence="3" id="KW-1185">Reference proteome</keyword>
<reference evidence="2 3" key="1">
    <citation type="journal article" date="2019" name="Nat. Ecol. Evol.">
        <title>Megaphylogeny resolves global patterns of mushroom evolution.</title>
        <authorList>
            <person name="Varga T."/>
            <person name="Krizsan K."/>
            <person name="Foldi C."/>
            <person name="Dima B."/>
            <person name="Sanchez-Garcia M."/>
            <person name="Sanchez-Ramirez S."/>
            <person name="Szollosi G.J."/>
            <person name="Szarkandi J.G."/>
            <person name="Papp V."/>
            <person name="Albert L."/>
            <person name="Andreopoulos W."/>
            <person name="Angelini C."/>
            <person name="Antonin V."/>
            <person name="Barry K.W."/>
            <person name="Bougher N.L."/>
            <person name="Buchanan P."/>
            <person name="Buyck B."/>
            <person name="Bense V."/>
            <person name="Catcheside P."/>
            <person name="Chovatia M."/>
            <person name="Cooper J."/>
            <person name="Damon W."/>
            <person name="Desjardin D."/>
            <person name="Finy P."/>
            <person name="Geml J."/>
            <person name="Haridas S."/>
            <person name="Hughes K."/>
            <person name="Justo A."/>
            <person name="Karasinski D."/>
            <person name="Kautmanova I."/>
            <person name="Kiss B."/>
            <person name="Kocsube S."/>
            <person name="Kotiranta H."/>
            <person name="LaButti K.M."/>
            <person name="Lechner B.E."/>
            <person name="Liimatainen K."/>
            <person name="Lipzen A."/>
            <person name="Lukacs Z."/>
            <person name="Mihaltcheva S."/>
            <person name="Morgado L.N."/>
            <person name="Niskanen T."/>
            <person name="Noordeloos M.E."/>
            <person name="Ohm R.A."/>
            <person name="Ortiz-Santana B."/>
            <person name="Ovrebo C."/>
            <person name="Racz N."/>
            <person name="Riley R."/>
            <person name="Savchenko A."/>
            <person name="Shiryaev A."/>
            <person name="Soop K."/>
            <person name="Spirin V."/>
            <person name="Szebenyi C."/>
            <person name="Tomsovsky M."/>
            <person name="Tulloss R.E."/>
            <person name="Uehling J."/>
            <person name="Grigoriev I.V."/>
            <person name="Vagvolgyi C."/>
            <person name="Papp T."/>
            <person name="Martin F.M."/>
            <person name="Miettinen O."/>
            <person name="Hibbett D.S."/>
            <person name="Nagy L.G."/>
        </authorList>
    </citation>
    <scope>NUCLEOTIDE SEQUENCE [LARGE SCALE GENOMIC DNA]</scope>
    <source>
        <strain evidence="2 3">CBS 309.79</strain>
    </source>
</reference>
<dbReference type="AlphaFoldDB" id="A0A5C3QF18"/>